<dbReference type="Pfam" id="PF01381">
    <property type="entry name" value="HTH_3"/>
    <property type="match status" value="1"/>
</dbReference>
<dbReference type="SUPFAM" id="SSF47413">
    <property type="entry name" value="lambda repressor-like DNA-binding domains"/>
    <property type="match status" value="1"/>
</dbReference>
<feature type="domain" description="HTH cro/C1-type" evidence="1">
    <location>
        <begin position="13"/>
        <end position="67"/>
    </location>
</feature>
<dbReference type="RefSeq" id="WP_220208071.1">
    <property type="nucleotide sequence ID" value="NZ_BNJK01000001.1"/>
</dbReference>
<comment type="caution">
    <text evidence="2">The sequence shown here is derived from an EMBL/GenBank/DDBJ whole genome shotgun (WGS) entry which is preliminary data.</text>
</comment>
<dbReference type="Pfam" id="PF25872">
    <property type="entry name" value="HTH_77"/>
    <property type="match status" value="1"/>
</dbReference>
<dbReference type="PRINTS" id="PR00364">
    <property type="entry name" value="DISEASERSIST"/>
</dbReference>
<dbReference type="GO" id="GO:0016887">
    <property type="term" value="F:ATP hydrolysis activity"/>
    <property type="evidence" value="ECO:0007669"/>
    <property type="project" value="InterPro"/>
</dbReference>
<dbReference type="InterPro" id="IPR027417">
    <property type="entry name" value="P-loop_NTPase"/>
</dbReference>
<dbReference type="InterPro" id="IPR011990">
    <property type="entry name" value="TPR-like_helical_dom_sf"/>
</dbReference>
<protein>
    <recommendedName>
        <fullName evidence="1">HTH cro/C1-type domain-containing protein</fullName>
    </recommendedName>
</protein>
<dbReference type="SUPFAM" id="SSF52540">
    <property type="entry name" value="P-loop containing nucleoside triphosphate hydrolases"/>
    <property type="match status" value="1"/>
</dbReference>
<reference evidence="2" key="1">
    <citation type="submission" date="2020-10" db="EMBL/GenBank/DDBJ databases">
        <title>Taxonomic study of unclassified bacteria belonging to the class Ktedonobacteria.</title>
        <authorList>
            <person name="Yabe S."/>
            <person name="Wang C.M."/>
            <person name="Zheng Y."/>
            <person name="Sakai Y."/>
            <person name="Cavaletti L."/>
            <person name="Monciardini P."/>
            <person name="Donadio S."/>
        </authorList>
    </citation>
    <scope>NUCLEOTIDE SEQUENCE</scope>
    <source>
        <strain evidence="2">ID150040</strain>
    </source>
</reference>
<dbReference type="InterPro" id="IPR010982">
    <property type="entry name" value="Lambda_DNA-bd_dom_sf"/>
</dbReference>
<dbReference type="CDD" id="cd00093">
    <property type="entry name" value="HTH_XRE"/>
    <property type="match status" value="1"/>
</dbReference>
<dbReference type="Gene3D" id="1.10.260.40">
    <property type="entry name" value="lambda repressor-like DNA-binding domains"/>
    <property type="match status" value="1"/>
</dbReference>
<evidence type="ECO:0000259" key="1">
    <source>
        <dbReference type="PROSITE" id="PS50943"/>
    </source>
</evidence>
<evidence type="ECO:0000313" key="2">
    <source>
        <dbReference type="EMBL" id="GHO97531.1"/>
    </source>
</evidence>
<proteinExistence type="predicted"/>
<dbReference type="Proteomes" id="UP000597444">
    <property type="component" value="Unassembled WGS sequence"/>
</dbReference>
<dbReference type="InterPro" id="IPR001387">
    <property type="entry name" value="Cro/C1-type_HTH"/>
</dbReference>
<gene>
    <name evidence="2" type="ORF">KSF_075790</name>
</gene>
<dbReference type="Gene3D" id="3.40.50.300">
    <property type="entry name" value="P-loop containing nucleotide triphosphate hydrolases"/>
    <property type="match status" value="1"/>
</dbReference>
<sequence>MPPSDRSHTTNRLRQERIARNWRQRDLAEQLGTTIVSVTRWERGIQQPSAYFRVKLCALFGKSAEELGLLARNPSSQRTVSQPPPLVSMPPLPVQIRFFLGRSRELAEVQRLLHASRLLTLTGIGGVGKTRLALRVAEEMAPTFADGACFVDLAPLSDPRLVANAIASALGVMEHPTEALSETLKRALARREVLLLLDNFEHVLKEAPLVSELLSTTSRLKVLVTSREPLRLVGEQEYLVPPLSLPEVETPSAQNLIQSEAGLFFVRCAQLVSPHFEVSEVTAPVIGRICTRLDGIPLALELAAARCKLFTPHALLERLEGTREVSPLRLLTARSRNVPSRQQTLYSSVAWSYTLLNEQEQRLLARLTVFRGGSTLKAIESICSEGLSLDVIDALSSLVDKHLVQQKEMPNGEPRFFMLEMIQEYARERLQTSGEEEPMRRRHASYFVELAERAESELRLAGFERWSGRLTQDLENLRTVLSWSLSGGNVELGIRLAGALCLFWYGNGHHMEGRRWTQQLFTRLNEVPLVYHPKLLLSAGHFAFLYDLDAAASLFRRVLEVASALGDRLQVAWALLFLGYTLFRDRTVAMPLVEESLTLFRELANPPGIAQALNIVGEIARYNNDDDQARQAYEACLALCQQTGEIRRIGLMYKNLTFLALHEGDAERARDLGRQGLQVARTMNHQLDQAKALVILAGALGALGQPKLATKLFGTSERALERLGAVTVPIPSDASEIAGMIATIRAHLDEATFQAAWTEGREMTLEQAMTQALDA</sequence>
<dbReference type="Gene3D" id="1.25.40.10">
    <property type="entry name" value="Tetratricopeptide repeat domain"/>
    <property type="match status" value="1"/>
</dbReference>
<dbReference type="SUPFAM" id="SSF48452">
    <property type="entry name" value="TPR-like"/>
    <property type="match status" value="1"/>
</dbReference>
<dbReference type="GO" id="GO:0003677">
    <property type="term" value="F:DNA binding"/>
    <property type="evidence" value="ECO:0007669"/>
    <property type="project" value="InterPro"/>
</dbReference>
<keyword evidence="3" id="KW-1185">Reference proteome</keyword>
<organism evidence="2 3">
    <name type="scientific">Reticulibacter mediterranei</name>
    <dbReference type="NCBI Taxonomy" id="2778369"/>
    <lineage>
        <taxon>Bacteria</taxon>
        <taxon>Bacillati</taxon>
        <taxon>Chloroflexota</taxon>
        <taxon>Ktedonobacteria</taxon>
        <taxon>Ktedonobacterales</taxon>
        <taxon>Reticulibacteraceae</taxon>
        <taxon>Reticulibacter</taxon>
    </lineage>
</organism>
<dbReference type="SMART" id="SM00530">
    <property type="entry name" value="HTH_XRE"/>
    <property type="match status" value="1"/>
</dbReference>
<accession>A0A8J3IWV6</accession>
<name>A0A8J3IWV6_9CHLR</name>
<dbReference type="InterPro" id="IPR058852">
    <property type="entry name" value="HTH_77"/>
</dbReference>
<dbReference type="Pfam" id="PF13401">
    <property type="entry name" value="AAA_22"/>
    <property type="match status" value="1"/>
</dbReference>
<dbReference type="InterPro" id="IPR049945">
    <property type="entry name" value="AAA_22"/>
</dbReference>
<dbReference type="PANTHER" id="PTHR47691">
    <property type="entry name" value="REGULATOR-RELATED"/>
    <property type="match status" value="1"/>
</dbReference>
<evidence type="ECO:0000313" key="3">
    <source>
        <dbReference type="Proteomes" id="UP000597444"/>
    </source>
</evidence>
<dbReference type="PANTHER" id="PTHR47691:SF3">
    <property type="entry name" value="HTH-TYPE TRANSCRIPTIONAL REGULATOR RV0890C-RELATED"/>
    <property type="match status" value="1"/>
</dbReference>
<dbReference type="EMBL" id="BNJK01000001">
    <property type="protein sequence ID" value="GHO97531.1"/>
    <property type="molecule type" value="Genomic_DNA"/>
</dbReference>
<dbReference type="PROSITE" id="PS50943">
    <property type="entry name" value="HTH_CROC1"/>
    <property type="match status" value="1"/>
</dbReference>
<dbReference type="AlphaFoldDB" id="A0A8J3IWV6"/>